<organism evidence="1 2">
    <name type="scientific">Shewanella oncorhynchi</name>
    <dbReference type="NCBI Taxonomy" id="2726434"/>
    <lineage>
        <taxon>Bacteria</taxon>
        <taxon>Pseudomonadati</taxon>
        <taxon>Pseudomonadota</taxon>
        <taxon>Gammaproteobacteria</taxon>
        <taxon>Alteromonadales</taxon>
        <taxon>Shewanellaceae</taxon>
        <taxon>Shewanella</taxon>
    </lineage>
</organism>
<sequence>MESQTSILETLRSADIDEIDEIDDIDETDGPDNHLEAGHSHTYIRCWYRLDQTHNNPATEHRWAKQKDSDEYYSIQGAWRHKLSGKNMFYTETSQDEIMQRCVDTLGVSSNEVADITFFAANEKLSFNQTIWTQDKADQGNKINKIIAFGDSLSDTGNLFNGSEWRFPNPNSWFLGHFSNGFVWPEYLAKSQNIPLYNWSVGGAAGIDEYKVIPGLGHQIQSYFHYLKKAENYQPANTLFTLEIGLNDFMNYNREVKDVSQNLSDGLKRLVDEGGAQHIILFTLPDATRAPQFKYSTQDNIVKIKSKIEEFNGFIKQQALLYQAKGIDLVLFDAHSIFDEIIQNPKEYGFVNVTDACLDINRDSSKDYLLSHSLTKDCAYYGSDKYLFWGITHPTTAVHKVFADKIIETGFFNRH</sequence>
<evidence type="ECO:0000313" key="1">
    <source>
        <dbReference type="EMBL" id="NLQ23016.1"/>
    </source>
</evidence>
<keyword evidence="2" id="KW-1185">Reference proteome</keyword>
<reference evidence="1 2" key="1">
    <citation type="submission" date="2020-04" db="EMBL/GenBank/DDBJ databases">
        <title>The first description of lens atrophy caused by putative novel Shewanella sp. that is a new emerging pathogen for cultured rainbow trout?</title>
        <authorList>
            <person name="Saticioglu I.B."/>
            <person name="Duman M."/>
            <person name="Altun S."/>
        </authorList>
    </citation>
    <scope>NUCLEOTIDE SEQUENCE [LARGE SCALE GENOMIC DNA]</scope>
    <source>
        <strain evidence="1 2">S-1</strain>
    </source>
</reference>
<dbReference type="InterPro" id="IPR036514">
    <property type="entry name" value="SGNH_hydro_sf"/>
</dbReference>
<proteinExistence type="predicted"/>
<dbReference type="Gene3D" id="3.40.50.1110">
    <property type="entry name" value="SGNH hydrolase"/>
    <property type="match status" value="1"/>
</dbReference>
<dbReference type="Pfam" id="PF00657">
    <property type="entry name" value="Lipase_GDSL"/>
    <property type="match status" value="1"/>
</dbReference>
<dbReference type="PROSITE" id="PS01098">
    <property type="entry name" value="LIPASE_GDSL_SER"/>
    <property type="match status" value="1"/>
</dbReference>
<dbReference type="SUPFAM" id="SSF52266">
    <property type="entry name" value="SGNH hydrolase"/>
    <property type="match status" value="1"/>
</dbReference>
<name>A0ABX1KLE1_9GAMM</name>
<gene>
    <name evidence="1" type="ORF">HGO26_09010</name>
</gene>
<dbReference type="Proteomes" id="UP000527352">
    <property type="component" value="Unassembled WGS sequence"/>
</dbReference>
<dbReference type="PANTHER" id="PTHR45642">
    <property type="entry name" value="GDSL ESTERASE/LIPASE EXL3"/>
    <property type="match status" value="1"/>
</dbReference>
<dbReference type="GO" id="GO:0016787">
    <property type="term" value="F:hydrolase activity"/>
    <property type="evidence" value="ECO:0007669"/>
    <property type="project" value="UniProtKB-KW"/>
</dbReference>
<dbReference type="InterPro" id="IPR001087">
    <property type="entry name" value="GDSL"/>
</dbReference>
<dbReference type="EMBL" id="JABAEB010000005">
    <property type="protein sequence ID" value="NLQ23016.1"/>
    <property type="molecule type" value="Genomic_DNA"/>
</dbReference>
<dbReference type="PANTHER" id="PTHR45642:SF141">
    <property type="entry name" value="SECRETED EFFECTOR PROTEIN SSEJ"/>
    <property type="match status" value="1"/>
</dbReference>
<dbReference type="CDD" id="cd01846">
    <property type="entry name" value="fatty_acyltransferase_like"/>
    <property type="match status" value="1"/>
</dbReference>
<dbReference type="InterPro" id="IPR050592">
    <property type="entry name" value="GDSL_lipolytic_enzyme"/>
</dbReference>
<dbReference type="InterPro" id="IPR008265">
    <property type="entry name" value="Lipase_GDSL_AS"/>
</dbReference>
<protein>
    <submittedName>
        <fullName evidence="1">SGNH/GDSL hydrolase family protein</fullName>
    </submittedName>
</protein>
<accession>A0ABX1KLE1</accession>
<comment type="caution">
    <text evidence="1">The sequence shown here is derived from an EMBL/GenBank/DDBJ whole genome shotgun (WGS) entry which is preliminary data.</text>
</comment>
<keyword evidence="1" id="KW-0378">Hydrolase</keyword>
<evidence type="ECO:0000313" key="2">
    <source>
        <dbReference type="Proteomes" id="UP000527352"/>
    </source>
</evidence>